<evidence type="ECO:0008006" key="4">
    <source>
        <dbReference type="Google" id="ProtNLM"/>
    </source>
</evidence>
<feature type="signal peptide" evidence="1">
    <location>
        <begin position="1"/>
        <end position="20"/>
    </location>
</feature>
<proteinExistence type="predicted"/>
<name>A0A558R1C3_9SPHN</name>
<keyword evidence="3" id="KW-1185">Reference proteome</keyword>
<accession>A0A558R1C3</accession>
<evidence type="ECO:0000256" key="1">
    <source>
        <dbReference type="SAM" id="SignalP"/>
    </source>
</evidence>
<dbReference type="Proteomes" id="UP000318681">
    <property type="component" value="Unassembled WGS sequence"/>
</dbReference>
<keyword evidence="1" id="KW-0732">Signal</keyword>
<organism evidence="2 3">
    <name type="scientific">Alterirhizorhabdus solaris</name>
    <dbReference type="NCBI Taxonomy" id="2529389"/>
    <lineage>
        <taxon>Bacteria</taxon>
        <taxon>Pseudomonadati</taxon>
        <taxon>Pseudomonadota</taxon>
        <taxon>Alphaproteobacteria</taxon>
        <taxon>Sphingomonadales</taxon>
        <taxon>Rhizorhabdaceae</taxon>
        <taxon>Alterirhizorhabdus</taxon>
    </lineage>
</organism>
<comment type="caution">
    <text evidence="2">The sequence shown here is derived from an EMBL/GenBank/DDBJ whole genome shotgun (WGS) entry which is preliminary data.</text>
</comment>
<protein>
    <recommendedName>
        <fullName evidence="4">Lytic transglycosylase domain-containing protein</fullName>
    </recommendedName>
</protein>
<feature type="non-terminal residue" evidence="2">
    <location>
        <position position="66"/>
    </location>
</feature>
<dbReference type="AlphaFoldDB" id="A0A558R1C3"/>
<evidence type="ECO:0000313" key="2">
    <source>
        <dbReference type="EMBL" id="TVV73191.1"/>
    </source>
</evidence>
<dbReference type="EMBL" id="VNIM01000051">
    <property type="protein sequence ID" value="TVV73191.1"/>
    <property type="molecule type" value="Genomic_DNA"/>
</dbReference>
<gene>
    <name evidence="2" type="ORF">FOY91_12945</name>
</gene>
<feature type="chain" id="PRO_5021730277" description="Lytic transglycosylase domain-containing protein" evidence="1">
    <location>
        <begin position="21"/>
        <end position="66"/>
    </location>
</feature>
<reference evidence="2 3" key="1">
    <citation type="submission" date="2019-07" db="EMBL/GenBank/DDBJ databases">
        <title>Sphingomonas solaris sp. nov., isolated from a solar panel from Boston, Massachusetts.</title>
        <authorList>
            <person name="Tanner K."/>
            <person name="Pascual J."/>
            <person name="Mancuso C."/>
            <person name="Pereto J."/>
            <person name="Khalil A."/>
            <person name="Vilanova C."/>
        </authorList>
    </citation>
    <scope>NUCLEOTIDE SEQUENCE [LARGE SCALE GENOMIC DNA]</scope>
    <source>
        <strain evidence="2 3">R4DWN</strain>
    </source>
</reference>
<sequence length="66" mass="7023">MGLFVRLSLPLLILAVTTGAAPARETLGLYESWAAFRDTAPPRCYAIAEPVSARVAAGRPFATIAY</sequence>
<evidence type="ECO:0000313" key="3">
    <source>
        <dbReference type="Proteomes" id="UP000318681"/>
    </source>
</evidence>